<dbReference type="InterPro" id="IPR016193">
    <property type="entry name" value="Cytidine_deaminase-like"/>
</dbReference>
<dbReference type="GO" id="GO:0072527">
    <property type="term" value="P:pyrimidine-containing compound metabolic process"/>
    <property type="evidence" value="ECO:0007669"/>
    <property type="project" value="UniProtKB-ARBA"/>
</dbReference>
<proteinExistence type="inferred from homology"/>
<dbReference type="Proteomes" id="UP000001494">
    <property type="component" value="Chromosome"/>
</dbReference>
<dbReference type="SUPFAM" id="SSF53927">
    <property type="entry name" value="Cytidine deaminase-like"/>
    <property type="match status" value="1"/>
</dbReference>
<name>A0A0H3G590_ZYMMA</name>
<dbReference type="InterPro" id="IPR050202">
    <property type="entry name" value="Cyt/Deoxycyt_deaminase"/>
</dbReference>
<protein>
    <submittedName>
        <fullName evidence="3">Cytidine deaminase</fullName>
    </submittedName>
</protein>
<dbReference type="Pfam" id="PF00383">
    <property type="entry name" value="dCMP_cyt_deam_1"/>
    <property type="match status" value="1"/>
</dbReference>
<dbReference type="eggNOG" id="COG0295">
    <property type="taxonomic scope" value="Bacteria"/>
</dbReference>
<dbReference type="Gene3D" id="3.40.140.10">
    <property type="entry name" value="Cytidine Deaminase, domain 2"/>
    <property type="match status" value="1"/>
</dbReference>
<gene>
    <name evidence="3" type="ordered locus">Zmob_0433</name>
</gene>
<dbReference type="RefSeq" id="WP_014500511.1">
    <property type="nucleotide sequence ID" value="NC_017262.1"/>
</dbReference>
<reference evidence="3 4" key="1">
    <citation type="journal article" date="2011" name="J. Bacteriol.">
        <title>Genome sequence of the ethanol-producing Zymomonas mobilis subsp. mobilis lectotype strain ATCC 10988.</title>
        <authorList>
            <person name="Pappas K.M."/>
            <person name="Kouvelis V.N."/>
            <person name="Saunders E."/>
            <person name="Brettin T.S."/>
            <person name="Bruce D."/>
            <person name="Detter C."/>
            <person name="Balakireva M."/>
            <person name="Han C.S."/>
            <person name="Savvakis G."/>
            <person name="Kyrpides N.C."/>
            <person name="Typas M.A."/>
        </authorList>
    </citation>
    <scope>NUCLEOTIDE SEQUENCE [LARGE SCALE GENOMIC DNA]</scope>
    <source>
        <strain evidence="4">ATCC 10988 / DSM 424 / CCUG 17860 / LMG 404 / NCIMB 8938 / NRRL B-806 / ZM1</strain>
    </source>
</reference>
<organism evidence="3 4">
    <name type="scientific">Zymomonas mobilis subsp. mobilis (strain ATCC 10988 / DSM 424 / LMG 404 / NCIMB 8938 / NRRL B-806 / ZM1)</name>
    <dbReference type="NCBI Taxonomy" id="555217"/>
    <lineage>
        <taxon>Bacteria</taxon>
        <taxon>Pseudomonadati</taxon>
        <taxon>Pseudomonadota</taxon>
        <taxon>Alphaproteobacteria</taxon>
        <taxon>Sphingomonadales</taxon>
        <taxon>Zymomonadaceae</taxon>
        <taxon>Zymomonas</taxon>
    </lineage>
</organism>
<comment type="similarity">
    <text evidence="1">Belongs to the cytidine and deoxycytidylate deaminase family.</text>
</comment>
<dbReference type="EMBL" id="CP002850">
    <property type="protein sequence ID" value="AEH62280.1"/>
    <property type="molecule type" value="Genomic_DNA"/>
</dbReference>
<dbReference type="CDD" id="cd01283">
    <property type="entry name" value="cytidine_deaminase"/>
    <property type="match status" value="1"/>
</dbReference>
<dbReference type="PROSITE" id="PS51747">
    <property type="entry name" value="CYT_DCMP_DEAMINASES_2"/>
    <property type="match status" value="1"/>
</dbReference>
<feature type="domain" description="CMP/dCMP-type deaminase" evidence="2">
    <location>
        <begin position="13"/>
        <end position="153"/>
    </location>
</feature>
<evidence type="ECO:0000256" key="1">
    <source>
        <dbReference type="ARBA" id="ARBA00006576"/>
    </source>
</evidence>
<dbReference type="AlphaFoldDB" id="A0A0H3G590"/>
<dbReference type="GO" id="GO:0008270">
    <property type="term" value="F:zinc ion binding"/>
    <property type="evidence" value="ECO:0007669"/>
    <property type="project" value="TreeGrafter"/>
</dbReference>
<evidence type="ECO:0000313" key="3">
    <source>
        <dbReference type="EMBL" id="AEH62280.1"/>
    </source>
</evidence>
<sequence>MSESIDAFEAGNITVKSLMDKARTAARQSYSPYSAFAVGAALLLKDGSVITGTNFENASYGLTLCAETVAVATANTVGHLAHIRAIAICGGKFDEDRFIGHDIIYPCGRCRQVLNEAAEIGHYDIMVYCGSAEGSEIEPHRLSTLLPHSFGPKNLTSPKND</sequence>
<dbReference type="HOGENOM" id="CLU_097262_1_2_5"/>
<dbReference type="GO" id="GO:0004126">
    <property type="term" value="F:cytidine deaminase activity"/>
    <property type="evidence" value="ECO:0007669"/>
    <property type="project" value="TreeGrafter"/>
</dbReference>
<evidence type="ECO:0000313" key="4">
    <source>
        <dbReference type="Proteomes" id="UP000001494"/>
    </source>
</evidence>
<evidence type="ECO:0000259" key="2">
    <source>
        <dbReference type="PROSITE" id="PS51747"/>
    </source>
</evidence>
<dbReference type="GO" id="GO:0055086">
    <property type="term" value="P:nucleobase-containing small molecule metabolic process"/>
    <property type="evidence" value="ECO:0007669"/>
    <property type="project" value="UniProtKB-ARBA"/>
</dbReference>
<dbReference type="GO" id="GO:0005829">
    <property type="term" value="C:cytosol"/>
    <property type="evidence" value="ECO:0007669"/>
    <property type="project" value="TreeGrafter"/>
</dbReference>
<dbReference type="NCBIfam" id="NF004064">
    <property type="entry name" value="PRK05578.1"/>
    <property type="match status" value="1"/>
</dbReference>
<dbReference type="PANTHER" id="PTHR11644">
    <property type="entry name" value="CYTIDINE DEAMINASE"/>
    <property type="match status" value="1"/>
</dbReference>
<dbReference type="PANTHER" id="PTHR11644:SF2">
    <property type="entry name" value="CYTIDINE DEAMINASE"/>
    <property type="match status" value="1"/>
</dbReference>
<dbReference type="InterPro" id="IPR002125">
    <property type="entry name" value="CMP_dCMP_dom"/>
</dbReference>
<dbReference type="OrthoDB" id="9795347at2"/>
<dbReference type="KEGG" id="zmm:Zmob_0433"/>
<accession>A0A0H3G590</accession>